<protein>
    <recommendedName>
        <fullName evidence="3">Reverse transcriptase domain-containing protein</fullName>
    </recommendedName>
</protein>
<dbReference type="CTD" id="20232236"/>
<evidence type="ECO:0000313" key="2">
    <source>
        <dbReference type="Proteomes" id="UP000030746"/>
    </source>
</evidence>
<dbReference type="EMBL" id="KB202444">
    <property type="protein sequence ID" value="ESO90280.1"/>
    <property type="molecule type" value="Genomic_DNA"/>
</dbReference>
<evidence type="ECO:0000313" key="1">
    <source>
        <dbReference type="EMBL" id="ESO90280.1"/>
    </source>
</evidence>
<keyword evidence="2" id="KW-1185">Reference proteome</keyword>
<sequence length="76" mass="8980">RGITIVSCLGKLFTSIRNNRLLDFDTSEQKISSSQFGFRKQCLTVDAIFILQFLIKRAKRLYICFVDYKKSTRFYK</sequence>
<gene>
    <name evidence="1" type="ORF">LOTGIDRAFT_123407</name>
</gene>
<evidence type="ECO:0008006" key="3">
    <source>
        <dbReference type="Google" id="ProtNLM"/>
    </source>
</evidence>
<dbReference type="GeneID" id="20232236"/>
<name>V4A5J3_LOTGI</name>
<dbReference type="AlphaFoldDB" id="V4A5J3"/>
<dbReference type="KEGG" id="lgi:LOTGIDRAFT_123407"/>
<accession>V4A5J3</accession>
<dbReference type="Proteomes" id="UP000030746">
    <property type="component" value="Unassembled WGS sequence"/>
</dbReference>
<feature type="non-terminal residue" evidence="1">
    <location>
        <position position="1"/>
    </location>
</feature>
<proteinExistence type="predicted"/>
<dbReference type="OrthoDB" id="6151672at2759"/>
<reference evidence="1 2" key="1">
    <citation type="journal article" date="2013" name="Nature">
        <title>Insights into bilaterian evolution from three spiralian genomes.</title>
        <authorList>
            <person name="Simakov O."/>
            <person name="Marletaz F."/>
            <person name="Cho S.J."/>
            <person name="Edsinger-Gonzales E."/>
            <person name="Havlak P."/>
            <person name="Hellsten U."/>
            <person name="Kuo D.H."/>
            <person name="Larsson T."/>
            <person name="Lv J."/>
            <person name="Arendt D."/>
            <person name="Savage R."/>
            <person name="Osoegawa K."/>
            <person name="de Jong P."/>
            <person name="Grimwood J."/>
            <person name="Chapman J.A."/>
            <person name="Shapiro H."/>
            <person name="Aerts A."/>
            <person name="Otillar R.P."/>
            <person name="Terry A.Y."/>
            <person name="Boore J.L."/>
            <person name="Grigoriev I.V."/>
            <person name="Lindberg D.R."/>
            <person name="Seaver E.C."/>
            <person name="Weisblat D.A."/>
            <person name="Putnam N.H."/>
            <person name="Rokhsar D.S."/>
        </authorList>
    </citation>
    <scope>NUCLEOTIDE SEQUENCE [LARGE SCALE GENOMIC DNA]</scope>
</reference>
<dbReference type="HOGENOM" id="CLU_2661600_0_0_1"/>
<organism evidence="1 2">
    <name type="scientific">Lottia gigantea</name>
    <name type="common">Giant owl limpet</name>
    <dbReference type="NCBI Taxonomy" id="225164"/>
    <lineage>
        <taxon>Eukaryota</taxon>
        <taxon>Metazoa</taxon>
        <taxon>Spiralia</taxon>
        <taxon>Lophotrochozoa</taxon>
        <taxon>Mollusca</taxon>
        <taxon>Gastropoda</taxon>
        <taxon>Patellogastropoda</taxon>
        <taxon>Lottioidea</taxon>
        <taxon>Lottiidae</taxon>
        <taxon>Lottia</taxon>
    </lineage>
</organism>
<dbReference type="RefSeq" id="XP_009058956.1">
    <property type="nucleotide sequence ID" value="XM_009060708.1"/>
</dbReference>